<keyword evidence="3" id="KW-1185">Reference proteome</keyword>
<evidence type="ECO:0000313" key="2">
    <source>
        <dbReference type="EMBL" id="TWT28972.1"/>
    </source>
</evidence>
<evidence type="ECO:0000256" key="1">
    <source>
        <dbReference type="SAM" id="MobiDB-lite"/>
    </source>
</evidence>
<reference evidence="2 3" key="1">
    <citation type="submission" date="2019-08" db="EMBL/GenBank/DDBJ databases">
        <authorList>
            <person name="Lei W."/>
        </authorList>
    </citation>
    <scope>NUCLEOTIDE SEQUENCE [LARGE SCALE GENOMIC DNA]</scope>
    <source>
        <strain evidence="2 3">CCUG 58627</strain>
    </source>
</reference>
<gene>
    <name evidence="2" type="ORF">FRX94_00150</name>
</gene>
<accession>A0A5C5UTS3</accession>
<evidence type="ECO:0008006" key="4">
    <source>
        <dbReference type="Google" id="ProtNLM"/>
    </source>
</evidence>
<dbReference type="RefSeq" id="WP_146323088.1">
    <property type="nucleotide sequence ID" value="NZ_BAABLR010000076.1"/>
</dbReference>
<comment type="caution">
    <text evidence="2">The sequence shown here is derived from an EMBL/GenBank/DDBJ whole genome shotgun (WGS) entry which is preliminary data.</text>
</comment>
<dbReference type="Proteomes" id="UP000320791">
    <property type="component" value="Unassembled WGS sequence"/>
</dbReference>
<dbReference type="EMBL" id="VOHM01000001">
    <property type="protein sequence ID" value="TWT28972.1"/>
    <property type="molecule type" value="Genomic_DNA"/>
</dbReference>
<protein>
    <recommendedName>
        <fullName evidence="4">SWIM-type domain-containing protein</fullName>
    </recommendedName>
</protein>
<dbReference type="AlphaFoldDB" id="A0A5C5UTS3"/>
<organism evidence="2 3">
    <name type="scientific">Corynebacterium canis</name>
    <dbReference type="NCBI Taxonomy" id="679663"/>
    <lineage>
        <taxon>Bacteria</taxon>
        <taxon>Bacillati</taxon>
        <taxon>Actinomycetota</taxon>
        <taxon>Actinomycetes</taxon>
        <taxon>Mycobacteriales</taxon>
        <taxon>Corynebacteriaceae</taxon>
        <taxon>Corynebacterium</taxon>
    </lineage>
</organism>
<dbReference type="OrthoDB" id="246789at2"/>
<name>A0A5C5UTS3_9CORY</name>
<sequence>MSNPLPPLDPALSAAALAELAPRLLKRAEKLAADSDTWEVHADSTAVRITIGQSTVTLTDALTCDCLLSPRCAHIGAVCVAAPVGEATVAAEPAASPPETPAEDPKSNSNSEGAAWAKELPAPAVIAEIVASVNGILAGILGYGLGQLSIQQHTELLACVQRARVCGLPRLERALTAVATCSQHMRMGRPIGRLDATIAIMRLAYLCHCLERDPADREAIGQARRAYATLDAQSGVGAGMFTPIYAEPIVTASGFAGVSVVLMTSQGGFYSVTKTPPGDADDIAAVWHGPIRLGDLHCSHAQLAQRVLMVTGGKASSDGRIGSGKGVRAALGKPVTLDMVKALPLGDGLIILEGTMTAITFKGMTLQFAEDVPPTTLGFTAASRKAELASFVEACQRYLSNEVPMPCACLVRDGTVLCFWPLDTSFELPAEFGGRVFPGLGRVPAPALANTYANTVGTAEGDDAAHRSVSDVVNPWLARAALGGYQMVLRRHQELHRDAEHLESLAAPFAATLLRNLLDQQTPQACLALALYANKL</sequence>
<proteinExistence type="predicted"/>
<feature type="region of interest" description="Disordered" evidence="1">
    <location>
        <begin position="91"/>
        <end position="114"/>
    </location>
</feature>
<evidence type="ECO:0000313" key="3">
    <source>
        <dbReference type="Proteomes" id="UP000320791"/>
    </source>
</evidence>